<dbReference type="PATRIC" id="fig|1702214.3.peg.7"/>
<keyword evidence="6" id="KW-0472">Membrane</keyword>
<dbReference type="InterPro" id="IPR036942">
    <property type="entry name" value="Beta-barrel_TonB_sf"/>
</dbReference>
<dbReference type="GO" id="GO:0009279">
    <property type="term" value="C:cell outer membrane"/>
    <property type="evidence" value="ECO:0007669"/>
    <property type="project" value="UniProtKB-SubCell"/>
</dbReference>
<evidence type="ECO:0000256" key="7">
    <source>
        <dbReference type="ARBA" id="ARBA00023237"/>
    </source>
</evidence>
<evidence type="ECO:0000256" key="2">
    <source>
        <dbReference type="ARBA" id="ARBA00022448"/>
    </source>
</evidence>
<dbReference type="SUPFAM" id="SSF49464">
    <property type="entry name" value="Carboxypeptidase regulatory domain-like"/>
    <property type="match status" value="1"/>
</dbReference>
<dbReference type="Proteomes" id="UP000054172">
    <property type="component" value="Unassembled WGS sequence"/>
</dbReference>
<evidence type="ECO:0000256" key="4">
    <source>
        <dbReference type="ARBA" id="ARBA00022692"/>
    </source>
</evidence>
<dbReference type="Pfam" id="PF13715">
    <property type="entry name" value="CarbopepD_reg_2"/>
    <property type="match status" value="1"/>
</dbReference>
<comment type="subcellular location">
    <subcellularLocation>
        <location evidence="1">Cell outer membrane</location>
        <topology evidence="1">Multi-pass membrane protein</topology>
    </subcellularLocation>
</comment>
<gene>
    <name evidence="9" type="ORF">AL399_08635</name>
    <name evidence="10" type="ORF">AL399_08645</name>
</gene>
<accession>A0A0Q4B5M4</accession>
<dbReference type="Gene3D" id="2.60.40.1120">
    <property type="entry name" value="Carboxypeptidase-like, regulatory domain"/>
    <property type="match status" value="1"/>
</dbReference>
<evidence type="ECO:0000313" key="9">
    <source>
        <dbReference type="EMBL" id="KQM08205.1"/>
    </source>
</evidence>
<dbReference type="GO" id="GO:0015344">
    <property type="term" value="F:siderophore uptake transmembrane transporter activity"/>
    <property type="evidence" value="ECO:0007669"/>
    <property type="project" value="TreeGrafter"/>
</dbReference>
<keyword evidence="7" id="KW-0998">Cell outer membrane</keyword>
<dbReference type="PANTHER" id="PTHR30069:SF29">
    <property type="entry name" value="HEMOGLOBIN AND HEMOGLOBIN-HAPTOGLOBIN-BINDING PROTEIN 1-RELATED"/>
    <property type="match status" value="1"/>
</dbReference>
<dbReference type="Pfam" id="PF07715">
    <property type="entry name" value="Plug"/>
    <property type="match status" value="1"/>
</dbReference>
<feature type="domain" description="TonB-dependent receptor plug" evidence="8">
    <location>
        <begin position="128"/>
        <end position="206"/>
    </location>
</feature>
<dbReference type="InterPro" id="IPR037066">
    <property type="entry name" value="Plug_dom_sf"/>
</dbReference>
<protein>
    <recommendedName>
        <fullName evidence="8">TonB-dependent receptor plug domain-containing protein</fullName>
    </recommendedName>
</protein>
<dbReference type="AlphaFoldDB" id="A0A0Q4B5M4"/>
<proteinExistence type="predicted"/>
<keyword evidence="11" id="KW-1185">Reference proteome</keyword>
<comment type="caution">
    <text evidence="9">The sequence shown here is derived from an EMBL/GenBank/DDBJ whole genome shotgun (WGS) entry which is preliminary data.</text>
</comment>
<evidence type="ECO:0000259" key="8">
    <source>
        <dbReference type="Pfam" id="PF07715"/>
    </source>
</evidence>
<dbReference type="EMBL" id="LIIK01000057">
    <property type="protein sequence ID" value="KQM08206.1"/>
    <property type="molecule type" value="Genomic_DNA"/>
</dbReference>
<dbReference type="SUPFAM" id="SSF56935">
    <property type="entry name" value="Porins"/>
    <property type="match status" value="1"/>
</dbReference>
<dbReference type="PANTHER" id="PTHR30069">
    <property type="entry name" value="TONB-DEPENDENT OUTER MEMBRANE RECEPTOR"/>
    <property type="match status" value="1"/>
</dbReference>
<keyword evidence="3" id="KW-1134">Transmembrane beta strand</keyword>
<evidence type="ECO:0000256" key="1">
    <source>
        <dbReference type="ARBA" id="ARBA00004571"/>
    </source>
</evidence>
<dbReference type="InterPro" id="IPR012910">
    <property type="entry name" value="Plug_dom"/>
</dbReference>
<evidence type="ECO:0000313" key="10">
    <source>
        <dbReference type="EMBL" id="KQM08206.1"/>
    </source>
</evidence>
<dbReference type="STRING" id="1702214.AL399_08635"/>
<organism evidence="9 11">
    <name type="scientific">Candidatus [Bacteroides] periocalifornicus</name>
    <dbReference type="NCBI Taxonomy" id="1702214"/>
    <lineage>
        <taxon>Bacteria</taxon>
        <taxon>Pseudomonadati</taxon>
        <taxon>Bacteroidota</taxon>
    </lineage>
</organism>
<dbReference type="Gene3D" id="2.170.130.10">
    <property type="entry name" value="TonB-dependent receptor, plug domain"/>
    <property type="match status" value="1"/>
</dbReference>
<evidence type="ECO:0000256" key="6">
    <source>
        <dbReference type="ARBA" id="ARBA00023136"/>
    </source>
</evidence>
<dbReference type="InterPro" id="IPR008969">
    <property type="entry name" value="CarboxyPept-like_regulatory"/>
</dbReference>
<dbReference type="Gene3D" id="2.40.170.20">
    <property type="entry name" value="TonB-dependent receptor, beta-barrel domain"/>
    <property type="match status" value="1"/>
</dbReference>
<dbReference type="InterPro" id="IPR039426">
    <property type="entry name" value="TonB-dep_rcpt-like"/>
</dbReference>
<sequence length="767" mass="86474">MRPALAQLQPRVVSGYVRDSTSGETLLGANVVARGLTIGTATNSYGFFSFRIPQGVDTIEVSYVGYAPRRLVVAQIPDSVITVYLRPDATIAEVLVEGQQHHEGSRSARMGTVSIPKRAMLEAPMLLGERDVMRVVQLMPGVQKGREGTSGLYVRGGGADQNLIILDDAPVYNAHHLLGFFSLFNGQAIKSIELVKGGFPARYGGRLASVLDIVMDDGNLREYHGSVGVGFVAANASVQGPIVKDKASFLVTARRTYIDALLRPFMSLSTGVPSLYFYDFTAKVNWQVNPRDRLYLSGYFGRDKFGLREKDDNNSESEFGLWWGNATGTLRWNHVFSPSLFMNATGIYSLYRFSVYADLRFAGEHFWQRFYSGIQNGGVKLDFQWQPHAWHTVRFGGAALGYQFTPSAVEARSEMLGQDTRDRVHVYSAENALYVEDDMRLWGWGRLNAGFRLSHYATKNLNRVSVEPRLSTSIYLTDRLSAKASFAMMTQHLHMLMRTGFGLPTDLWVPATRKLPPQRSWIVAAGLTQDLPWNLTASLEGYYKRSRGVLHYREGAGYFSPGDALGSTAGFWENRVVRGSSWSAGVEFLLQRRVGNLNGWIGYTLSWTRMQFPEINNGRSFWASHDRRHDVSIVLMYHFNANWRVSGTWVYGTGNAFTLPVALYDGAGLPLSKHHSTRRIMEYGEYNGMRMGAYHRMDVGVQWVKQKRYYERVVSFDIYNVYNRKNPFFYLLDTQRTSADGKLQERVQVKKASLFPIIPSVSITFNF</sequence>
<evidence type="ECO:0000313" key="11">
    <source>
        <dbReference type="Proteomes" id="UP000054172"/>
    </source>
</evidence>
<reference evidence="9 11" key="1">
    <citation type="submission" date="2015-08" db="EMBL/GenBank/DDBJ databases">
        <title>Candidatus Bacteriodes Periocalifornicus.</title>
        <authorList>
            <person name="McLean J.S."/>
            <person name="Kelley S."/>
        </authorList>
    </citation>
    <scope>NUCLEOTIDE SEQUENCE [LARGE SCALE GENOMIC DNA]</scope>
    <source>
        <strain evidence="9">12B</strain>
    </source>
</reference>
<keyword evidence="5" id="KW-0732">Signal</keyword>
<dbReference type="GO" id="GO:0044718">
    <property type="term" value="P:siderophore transmembrane transport"/>
    <property type="evidence" value="ECO:0007669"/>
    <property type="project" value="TreeGrafter"/>
</dbReference>
<keyword evidence="2" id="KW-0813">Transport</keyword>
<name>A0A0Q4B5M4_9BACT</name>
<keyword evidence="4" id="KW-0812">Transmembrane</keyword>
<dbReference type="EMBL" id="LIIK01000057">
    <property type="protein sequence ID" value="KQM08205.1"/>
    <property type="molecule type" value="Genomic_DNA"/>
</dbReference>
<evidence type="ECO:0000256" key="3">
    <source>
        <dbReference type="ARBA" id="ARBA00022452"/>
    </source>
</evidence>
<evidence type="ECO:0000256" key="5">
    <source>
        <dbReference type="ARBA" id="ARBA00022729"/>
    </source>
</evidence>